<organism evidence="1 2">
    <name type="scientific">Taklimakanibacter albus</name>
    <dbReference type="NCBI Taxonomy" id="2800327"/>
    <lineage>
        <taxon>Bacteria</taxon>
        <taxon>Pseudomonadati</taxon>
        <taxon>Pseudomonadota</taxon>
        <taxon>Alphaproteobacteria</taxon>
        <taxon>Hyphomicrobiales</taxon>
        <taxon>Aestuariivirgaceae</taxon>
        <taxon>Taklimakanibacter</taxon>
    </lineage>
</organism>
<comment type="caution">
    <text evidence="1">The sequence shown here is derived from an EMBL/GenBank/DDBJ whole genome shotgun (WGS) entry which is preliminary data.</text>
</comment>
<protein>
    <submittedName>
        <fullName evidence="1">DEAD/DEAH box helicase</fullName>
    </submittedName>
</protein>
<proteinExistence type="predicted"/>
<name>A0ACC5R8U3_9HYPH</name>
<keyword evidence="1" id="KW-0347">Helicase</keyword>
<keyword evidence="2" id="KW-1185">Reference proteome</keyword>
<keyword evidence="1" id="KW-0547">Nucleotide-binding</keyword>
<dbReference type="Proteomes" id="UP000616151">
    <property type="component" value="Unassembled WGS sequence"/>
</dbReference>
<evidence type="ECO:0000313" key="2">
    <source>
        <dbReference type="Proteomes" id="UP000616151"/>
    </source>
</evidence>
<keyword evidence="1" id="KW-0378">Hydrolase</keyword>
<evidence type="ECO:0000313" key="1">
    <source>
        <dbReference type="EMBL" id="MBK1869047.1"/>
    </source>
</evidence>
<gene>
    <name evidence="1" type="ORF">JHL16_21995</name>
</gene>
<sequence>MTHFKDLGLDAALLKALEQQGYQTPTPIQSASIPELLKGSDLLGIAQTGTGKTAAFALPILDRLSKLKGRPDRGTCRALILSPTRELAAQIGESFRTYGKFLRLTQATVFGGVSINNQIRTVGNGVDILIATPGRLVDLIDRRVLSLSKIEVFVLDEVDQMLDLGFIHAIRKITGLLPAKRQNLFFSATMPKEIAGLAAALLRDPVRVEITPVATTAERVTQSIIHVETRNKLNLLLDLLKNNAMPRTLVFTRTKHGADKVVKGLVKERVEAAAIHGNKSQSQRERALAGFKSSKLRVLVATDIAARGIDVDGVSHVVNYDLPFVPDSYVHRIGRTARAGASGEAVAFCDPEERPLLRDIERTIRQKVPVTQHALSIATPEGNERSGAPQGHHRPQQNQPSWRKKPGQRPQGNGKWRPKQRQGGGGGGQSR</sequence>
<keyword evidence="1" id="KW-0067">ATP-binding</keyword>
<reference evidence="1" key="1">
    <citation type="submission" date="2021-01" db="EMBL/GenBank/DDBJ databases">
        <authorList>
            <person name="Sun Q."/>
        </authorList>
    </citation>
    <scope>NUCLEOTIDE SEQUENCE</scope>
    <source>
        <strain evidence="1">YIM B02566</strain>
    </source>
</reference>
<dbReference type="EMBL" id="JAENHL010000007">
    <property type="protein sequence ID" value="MBK1869047.1"/>
    <property type="molecule type" value="Genomic_DNA"/>
</dbReference>
<accession>A0ACC5R8U3</accession>